<evidence type="ECO:0000313" key="2">
    <source>
        <dbReference type="EMBL" id="CAE0440816.1"/>
    </source>
</evidence>
<accession>A0A7S3PIX2</accession>
<proteinExistence type="predicted"/>
<organism evidence="2">
    <name type="scientific">Aplanochytrium stocchinoi</name>
    <dbReference type="NCBI Taxonomy" id="215587"/>
    <lineage>
        <taxon>Eukaryota</taxon>
        <taxon>Sar</taxon>
        <taxon>Stramenopiles</taxon>
        <taxon>Bigyra</taxon>
        <taxon>Labyrinthulomycetes</taxon>
        <taxon>Thraustochytrida</taxon>
        <taxon>Thraustochytriidae</taxon>
        <taxon>Aplanochytrium</taxon>
    </lineage>
</organism>
<gene>
    <name evidence="2" type="ORF">ASTO00021_LOCUS10949</name>
</gene>
<dbReference type="EMBL" id="HBIN01014471">
    <property type="protein sequence ID" value="CAE0440816.1"/>
    <property type="molecule type" value="Transcribed_RNA"/>
</dbReference>
<evidence type="ECO:0000256" key="1">
    <source>
        <dbReference type="SAM" id="MobiDB-lite"/>
    </source>
</evidence>
<sequence length="410" mass="47395">MAQRPPMPRIIQIVYRAICKHDKSGQTISVSCTVHDLAKFIKEKFGLQVTPEDVFKFLRGNPVAGNTMNEQETEAFNAKLAKWGIHRIQTIVPEKSTVTKKRATYMLYLSINNPPDDVEEWKEEELRKFREEQFPMEMPLKNKQIVNKIFPKALWALHKNDMEWPDQFVYNNPLGKKRKAKSPDDGKKKKTSRKEKQIALVREANENCIVLSRNLTLEDLSSENDGVFSDYYKLCEQKATLGNPLKVKSPPPIEMKSSTGHAVQYIRLPIRTGNSKKTNSRKIQDYQEYLNWINEQDRMIFVKTVHKLFPDEFQAIAAKNGMIKVKKLSIEKCKQFCDDYSLSATKVRKISTFLAQELGTPVFPCHSKIYAAVKMEFPTQQHQMQMVQMQQLQHNAQVAQMQQLQGGQIV</sequence>
<feature type="region of interest" description="Disordered" evidence="1">
    <location>
        <begin position="173"/>
        <end position="195"/>
    </location>
</feature>
<name>A0A7S3PIX2_9STRA</name>
<reference evidence="2" key="1">
    <citation type="submission" date="2021-01" db="EMBL/GenBank/DDBJ databases">
        <authorList>
            <person name="Corre E."/>
            <person name="Pelletier E."/>
            <person name="Niang G."/>
            <person name="Scheremetjew M."/>
            <person name="Finn R."/>
            <person name="Kale V."/>
            <person name="Holt S."/>
            <person name="Cochrane G."/>
            <person name="Meng A."/>
            <person name="Brown T."/>
            <person name="Cohen L."/>
        </authorList>
    </citation>
    <scope>NUCLEOTIDE SEQUENCE</scope>
    <source>
        <strain evidence="2">GSBS06</strain>
    </source>
</reference>
<dbReference type="AlphaFoldDB" id="A0A7S3PIX2"/>
<protein>
    <submittedName>
        <fullName evidence="2">Uncharacterized protein</fullName>
    </submittedName>
</protein>